<dbReference type="EMBL" id="JAAALK010000288">
    <property type="protein sequence ID" value="KAG8055915.1"/>
    <property type="molecule type" value="Genomic_DNA"/>
</dbReference>
<evidence type="ECO:0000256" key="1">
    <source>
        <dbReference type="SAM" id="MobiDB-lite"/>
    </source>
</evidence>
<evidence type="ECO:0000313" key="2">
    <source>
        <dbReference type="EMBL" id="KAG8055915.1"/>
    </source>
</evidence>
<gene>
    <name evidence="2" type="ORF">GUJ93_ZPchr0001g31168</name>
</gene>
<keyword evidence="3" id="KW-1185">Reference proteome</keyword>
<dbReference type="AlphaFoldDB" id="A0A8J5S5V5"/>
<protein>
    <submittedName>
        <fullName evidence="2">Uncharacterized protein</fullName>
    </submittedName>
</protein>
<comment type="caution">
    <text evidence="2">The sequence shown here is derived from an EMBL/GenBank/DDBJ whole genome shotgun (WGS) entry which is preliminary data.</text>
</comment>
<proteinExistence type="predicted"/>
<dbReference type="Proteomes" id="UP000729402">
    <property type="component" value="Unassembled WGS sequence"/>
</dbReference>
<sequence>MPVAALPSPPHGRRLRSVARSCPSQHCPRPLAAAAPGQRPPVARPRLGLVAICSAVRLYKRCAITAVDHGHFLPVVFVISVELRQTGNTKRNRQAVKYTKLSN</sequence>
<organism evidence="2 3">
    <name type="scientific">Zizania palustris</name>
    <name type="common">Northern wild rice</name>
    <dbReference type="NCBI Taxonomy" id="103762"/>
    <lineage>
        <taxon>Eukaryota</taxon>
        <taxon>Viridiplantae</taxon>
        <taxon>Streptophyta</taxon>
        <taxon>Embryophyta</taxon>
        <taxon>Tracheophyta</taxon>
        <taxon>Spermatophyta</taxon>
        <taxon>Magnoliopsida</taxon>
        <taxon>Liliopsida</taxon>
        <taxon>Poales</taxon>
        <taxon>Poaceae</taxon>
        <taxon>BOP clade</taxon>
        <taxon>Oryzoideae</taxon>
        <taxon>Oryzeae</taxon>
        <taxon>Zizaniinae</taxon>
        <taxon>Zizania</taxon>
    </lineage>
</organism>
<feature type="region of interest" description="Disordered" evidence="1">
    <location>
        <begin position="1"/>
        <end position="40"/>
    </location>
</feature>
<name>A0A8J5S5V5_ZIZPA</name>
<reference evidence="2" key="2">
    <citation type="submission" date="2021-02" db="EMBL/GenBank/DDBJ databases">
        <authorList>
            <person name="Kimball J.A."/>
            <person name="Haas M.W."/>
            <person name="Macchietto M."/>
            <person name="Kono T."/>
            <person name="Duquette J."/>
            <person name="Shao M."/>
        </authorList>
    </citation>
    <scope>NUCLEOTIDE SEQUENCE</scope>
    <source>
        <tissue evidence="2">Fresh leaf tissue</tissue>
    </source>
</reference>
<evidence type="ECO:0000313" key="3">
    <source>
        <dbReference type="Proteomes" id="UP000729402"/>
    </source>
</evidence>
<reference evidence="2" key="1">
    <citation type="journal article" date="2021" name="bioRxiv">
        <title>Whole Genome Assembly and Annotation of Northern Wild Rice, Zizania palustris L., Supports a Whole Genome Duplication in the Zizania Genus.</title>
        <authorList>
            <person name="Haas M."/>
            <person name="Kono T."/>
            <person name="Macchietto M."/>
            <person name="Millas R."/>
            <person name="McGilp L."/>
            <person name="Shao M."/>
            <person name="Duquette J."/>
            <person name="Hirsch C.N."/>
            <person name="Kimball J."/>
        </authorList>
    </citation>
    <scope>NUCLEOTIDE SEQUENCE</scope>
    <source>
        <tissue evidence="2">Fresh leaf tissue</tissue>
    </source>
</reference>
<accession>A0A8J5S5V5</accession>